<protein>
    <submittedName>
        <fullName evidence="2">Uncharacterized protein</fullName>
    </submittedName>
</protein>
<organism evidence="2 3">
    <name type="scientific">Candidatus Marsarchaeota G2 archaeon OSP_D</name>
    <dbReference type="NCBI Taxonomy" id="1978157"/>
    <lineage>
        <taxon>Archaea</taxon>
        <taxon>Candidatus Marsarchaeota</taxon>
        <taxon>Candidatus Marsarchaeota group 2</taxon>
    </lineage>
</organism>
<dbReference type="Proteomes" id="UP000240322">
    <property type="component" value="Unassembled WGS sequence"/>
</dbReference>
<keyword evidence="1" id="KW-0812">Transmembrane</keyword>
<dbReference type="EMBL" id="NEXE01000210">
    <property type="protein sequence ID" value="PSN86414.1"/>
    <property type="molecule type" value="Genomic_DNA"/>
</dbReference>
<evidence type="ECO:0000256" key="1">
    <source>
        <dbReference type="SAM" id="Phobius"/>
    </source>
</evidence>
<sequence length="128" mass="13928">MVSALKAGMISLLLVAASYALLVAFPLPKNGSIGLPQIINAIISGPLYFLYPAFLFVYFLERQKTDSSVLKTAFKVIIYVAVAAITYPTLFLKLILAHTSTISAYDYVLLGFTPIATLVILAEVLRKV</sequence>
<feature type="transmembrane region" description="Helical" evidence="1">
    <location>
        <begin position="107"/>
        <end position="125"/>
    </location>
</feature>
<keyword evidence="1" id="KW-1133">Transmembrane helix</keyword>
<evidence type="ECO:0000313" key="3">
    <source>
        <dbReference type="Proteomes" id="UP000240322"/>
    </source>
</evidence>
<feature type="transmembrane region" description="Helical" evidence="1">
    <location>
        <begin position="72"/>
        <end position="95"/>
    </location>
</feature>
<keyword evidence="1" id="KW-0472">Membrane</keyword>
<dbReference type="AlphaFoldDB" id="A0A2R6AJ71"/>
<comment type="caution">
    <text evidence="2">The sequence shown here is derived from an EMBL/GenBank/DDBJ whole genome shotgun (WGS) entry which is preliminary data.</text>
</comment>
<evidence type="ECO:0000313" key="2">
    <source>
        <dbReference type="EMBL" id="PSN86414.1"/>
    </source>
</evidence>
<gene>
    <name evidence="2" type="ORF">B9Q03_11715</name>
</gene>
<name>A0A2R6AJ71_9ARCH</name>
<accession>A0A2R6AJ71</accession>
<feature type="transmembrane region" description="Helical" evidence="1">
    <location>
        <begin position="38"/>
        <end position="60"/>
    </location>
</feature>
<proteinExistence type="predicted"/>
<reference evidence="2 3" key="1">
    <citation type="submission" date="2017-04" db="EMBL/GenBank/DDBJ databases">
        <title>Novel microbial lineages endemic to geothermal iron-oxide mats fill important gaps in the evolutionary history of Archaea.</title>
        <authorList>
            <person name="Jay Z.J."/>
            <person name="Beam J.P."/>
            <person name="Dlakic M."/>
            <person name="Rusch D.B."/>
            <person name="Kozubal M.A."/>
            <person name="Inskeep W.P."/>
        </authorList>
    </citation>
    <scope>NUCLEOTIDE SEQUENCE [LARGE SCALE GENOMIC DNA]</scope>
    <source>
        <strain evidence="2">OSP_D</strain>
    </source>
</reference>